<protein>
    <submittedName>
        <fullName evidence="1">Uncharacterized protein</fullName>
    </submittedName>
</protein>
<dbReference type="AlphaFoldDB" id="A0A645HHK1"/>
<name>A0A645HHK1_9ZZZZ</name>
<comment type="caution">
    <text evidence="1">The sequence shown here is derived from an EMBL/GenBank/DDBJ whole genome shotgun (WGS) entry which is preliminary data.</text>
</comment>
<evidence type="ECO:0000313" key="1">
    <source>
        <dbReference type="EMBL" id="MPN38437.1"/>
    </source>
</evidence>
<reference evidence="1" key="1">
    <citation type="submission" date="2019-08" db="EMBL/GenBank/DDBJ databases">
        <authorList>
            <person name="Kucharzyk K."/>
            <person name="Murdoch R.W."/>
            <person name="Higgins S."/>
            <person name="Loffler F."/>
        </authorList>
    </citation>
    <scope>NUCLEOTIDE SEQUENCE</scope>
</reference>
<dbReference type="EMBL" id="VSSQ01093675">
    <property type="protein sequence ID" value="MPN38437.1"/>
    <property type="molecule type" value="Genomic_DNA"/>
</dbReference>
<gene>
    <name evidence="1" type="ORF">SDC9_185961</name>
</gene>
<accession>A0A645HHK1</accession>
<organism evidence="1">
    <name type="scientific">bioreactor metagenome</name>
    <dbReference type="NCBI Taxonomy" id="1076179"/>
    <lineage>
        <taxon>unclassified sequences</taxon>
        <taxon>metagenomes</taxon>
        <taxon>ecological metagenomes</taxon>
    </lineage>
</organism>
<proteinExistence type="predicted"/>
<sequence length="132" mass="14629">MHRAEHIARADPFALFDGRDEMPLLIARKARNFNAARQAIARKRPDSVERPLDAVVNAGDQTRAKLCAHGYADGFHRLTGPKAACFLIDLYGRTVAVNFDDLTDQAAFRHPDHVEHIGVAHTLGNDQRAGHL</sequence>